<gene>
    <name evidence="1" type="primary">WBGene00284728</name>
</gene>
<name>A0A2A6CDH0_PRIPA</name>
<reference evidence="1" key="2">
    <citation type="submission" date="2022-06" db="UniProtKB">
        <authorList>
            <consortium name="EnsemblMetazoa"/>
        </authorList>
    </citation>
    <scope>IDENTIFICATION</scope>
    <source>
        <strain evidence="1">PS312</strain>
    </source>
</reference>
<protein>
    <submittedName>
        <fullName evidence="1">Uncharacterized protein</fullName>
    </submittedName>
</protein>
<dbReference type="Proteomes" id="UP000005239">
    <property type="component" value="Unassembled WGS sequence"/>
</dbReference>
<dbReference type="AlphaFoldDB" id="A0A2A6CDH0"/>
<accession>A0A2A6CDH0</accession>
<proteinExistence type="predicted"/>
<evidence type="ECO:0000313" key="1">
    <source>
        <dbReference type="EnsemblMetazoa" id="PPA46359.1"/>
    </source>
</evidence>
<accession>A0A8R1Z5R0</accession>
<sequence>MDTDDEPLQTLMILEYARTDPAVFYRAMEEERSETIAFVILSSLLAAAFALLWEMNNDERKAFLSFFNCMQIAPFLEEG</sequence>
<dbReference type="EnsemblMetazoa" id="PPA46359.1">
    <property type="protein sequence ID" value="PPA46359.1"/>
    <property type="gene ID" value="WBGene00284728"/>
</dbReference>
<evidence type="ECO:0000313" key="2">
    <source>
        <dbReference type="Proteomes" id="UP000005239"/>
    </source>
</evidence>
<organism evidence="1 2">
    <name type="scientific">Pristionchus pacificus</name>
    <name type="common">Parasitic nematode worm</name>
    <dbReference type="NCBI Taxonomy" id="54126"/>
    <lineage>
        <taxon>Eukaryota</taxon>
        <taxon>Metazoa</taxon>
        <taxon>Ecdysozoa</taxon>
        <taxon>Nematoda</taxon>
        <taxon>Chromadorea</taxon>
        <taxon>Rhabditida</taxon>
        <taxon>Rhabditina</taxon>
        <taxon>Diplogasteromorpha</taxon>
        <taxon>Diplogasteroidea</taxon>
        <taxon>Neodiplogasteridae</taxon>
        <taxon>Pristionchus</taxon>
    </lineage>
</organism>
<reference evidence="2" key="1">
    <citation type="journal article" date="2008" name="Nat. Genet.">
        <title>The Pristionchus pacificus genome provides a unique perspective on nematode lifestyle and parasitism.</title>
        <authorList>
            <person name="Dieterich C."/>
            <person name="Clifton S.W."/>
            <person name="Schuster L.N."/>
            <person name="Chinwalla A."/>
            <person name="Delehaunty K."/>
            <person name="Dinkelacker I."/>
            <person name="Fulton L."/>
            <person name="Fulton R."/>
            <person name="Godfrey J."/>
            <person name="Minx P."/>
            <person name="Mitreva M."/>
            <person name="Roeseler W."/>
            <person name="Tian H."/>
            <person name="Witte H."/>
            <person name="Yang S.P."/>
            <person name="Wilson R.K."/>
            <person name="Sommer R.J."/>
        </authorList>
    </citation>
    <scope>NUCLEOTIDE SEQUENCE [LARGE SCALE GENOMIC DNA]</scope>
    <source>
        <strain evidence="2">PS312</strain>
    </source>
</reference>
<keyword evidence="2" id="KW-1185">Reference proteome</keyword>